<protein>
    <submittedName>
        <fullName evidence="2">Uncharacterized protein</fullName>
    </submittedName>
</protein>
<dbReference type="Pfam" id="PF19671">
    <property type="entry name" value="DUF6174"/>
    <property type="match status" value="1"/>
</dbReference>
<evidence type="ECO:0000313" key="2">
    <source>
        <dbReference type="EMBL" id="ACK64885.1"/>
    </source>
</evidence>
<evidence type="ECO:0000313" key="3">
    <source>
        <dbReference type="Proteomes" id="UP000008204"/>
    </source>
</evidence>
<dbReference type="Proteomes" id="UP000008204">
    <property type="component" value="Chromosome"/>
</dbReference>
<dbReference type="RefSeq" id="WP_012594161.1">
    <property type="nucleotide sequence ID" value="NC_011726.1"/>
</dbReference>
<gene>
    <name evidence="2" type="ordered locus">PCC8801_0803</name>
</gene>
<dbReference type="EMBL" id="CP001287">
    <property type="protein sequence ID" value="ACK64885.1"/>
    <property type="molecule type" value="Genomic_DNA"/>
</dbReference>
<proteinExistence type="predicted"/>
<feature type="chain" id="PRO_5002855857" evidence="1">
    <location>
        <begin position="27"/>
        <end position="158"/>
    </location>
</feature>
<keyword evidence="3" id="KW-1185">Reference proteome</keyword>
<dbReference type="STRING" id="41431.PCC8801_0803"/>
<dbReference type="KEGG" id="cyp:PCC8801_0803"/>
<organism evidence="2 3">
    <name type="scientific">Rippkaea orientalis (strain PCC 8801 / RF-1)</name>
    <name type="common">Cyanothece sp. (strain PCC 8801)</name>
    <dbReference type="NCBI Taxonomy" id="41431"/>
    <lineage>
        <taxon>Bacteria</taxon>
        <taxon>Bacillati</taxon>
        <taxon>Cyanobacteriota</taxon>
        <taxon>Cyanophyceae</taxon>
        <taxon>Oscillatoriophycideae</taxon>
        <taxon>Chroococcales</taxon>
        <taxon>Aphanothecaceae</taxon>
        <taxon>Rippkaea</taxon>
        <taxon>Rippkaea orientalis</taxon>
    </lineage>
</organism>
<dbReference type="InterPro" id="IPR046172">
    <property type="entry name" value="DUF6174"/>
</dbReference>
<dbReference type="HOGENOM" id="CLU_137761_0_0_3"/>
<accession>B7JYL5</accession>
<evidence type="ECO:0000256" key="1">
    <source>
        <dbReference type="SAM" id="SignalP"/>
    </source>
</evidence>
<dbReference type="eggNOG" id="ENOG5032YFI">
    <property type="taxonomic scope" value="Bacteria"/>
</dbReference>
<dbReference type="AlphaFoldDB" id="B7JYL5"/>
<reference evidence="3" key="1">
    <citation type="journal article" date="2011" name="MBio">
        <title>Novel metabolic attributes of the genus Cyanothece, comprising a group of unicellular nitrogen-fixing Cyanobacteria.</title>
        <authorList>
            <person name="Bandyopadhyay A."/>
            <person name="Elvitigala T."/>
            <person name="Welsh E."/>
            <person name="Stockel J."/>
            <person name="Liberton M."/>
            <person name="Min H."/>
            <person name="Sherman L.A."/>
            <person name="Pakrasi H.B."/>
        </authorList>
    </citation>
    <scope>NUCLEOTIDE SEQUENCE [LARGE SCALE GENOMIC DNA]</scope>
    <source>
        <strain evidence="3">PCC 8801</strain>
    </source>
</reference>
<keyword evidence="1" id="KW-0732">Signal</keyword>
<dbReference type="OrthoDB" id="485614at2"/>
<name>B7JYL5_RIPO1</name>
<sequence>MKNFRLLLKLLGLSCLLILTNTMVKAESEINSSLLSELEKNRQLWRSQAITDYQFIYQQQCFCPPPANTPLKVLIDQNNISQVLNLKTGQPLGTSQFNQVKSIEQLFTILEEAIKQNADEISVTYDPQLGYPTKIAIDYKKIMADEEQGYLIKDLQKL</sequence>
<feature type="signal peptide" evidence="1">
    <location>
        <begin position="1"/>
        <end position="26"/>
    </location>
</feature>